<dbReference type="PRINTS" id="PR01438">
    <property type="entry name" value="UNVRSLSTRESS"/>
</dbReference>
<protein>
    <submittedName>
        <fullName evidence="3">Universal stress protein</fullName>
    </submittedName>
</protein>
<dbReference type="PANTHER" id="PTHR46553:SF3">
    <property type="entry name" value="ADENINE NUCLEOTIDE ALPHA HYDROLASES-LIKE SUPERFAMILY PROTEIN"/>
    <property type="match status" value="1"/>
</dbReference>
<evidence type="ECO:0000313" key="4">
    <source>
        <dbReference type="Proteomes" id="UP001500967"/>
    </source>
</evidence>
<dbReference type="PANTHER" id="PTHR46553">
    <property type="entry name" value="ADENINE NUCLEOTIDE ALPHA HYDROLASES-LIKE SUPERFAMILY PROTEIN"/>
    <property type="match status" value="1"/>
</dbReference>
<dbReference type="Gene3D" id="3.40.50.620">
    <property type="entry name" value="HUPs"/>
    <property type="match status" value="1"/>
</dbReference>
<name>A0ABN0TIC9_9ACTN</name>
<proteinExistence type="inferred from homology"/>
<dbReference type="Pfam" id="PF00582">
    <property type="entry name" value="Usp"/>
    <property type="match status" value="1"/>
</dbReference>
<dbReference type="InterPro" id="IPR006016">
    <property type="entry name" value="UspA"/>
</dbReference>
<organism evidence="3 4">
    <name type="scientific">Cryptosporangium japonicum</name>
    <dbReference type="NCBI Taxonomy" id="80872"/>
    <lineage>
        <taxon>Bacteria</taxon>
        <taxon>Bacillati</taxon>
        <taxon>Actinomycetota</taxon>
        <taxon>Actinomycetes</taxon>
        <taxon>Cryptosporangiales</taxon>
        <taxon>Cryptosporangiaceae</taxon>
        <taxon>Cryptosporangium</taxon>
    </lineage>
</organism>
<dbReference type="InterPro" id="IPR006015">
    <property type="entry name" value="Universal_stress_UspA"/>
</dbReference>
<evidence type="ECO:0000256" key="1">
    <source>
        <dbReference type="ARBA" id="ARBA00008791"/>
    </source>
</evidence>
<gene>
    <name evidence="3" type="ORF">GCM10009539_04520</name>
</gene>
<comment type="caution">
    <text evidence="3">The sequence shown here is derived from an EMBL/GenBank/DDBJ whole genome shotgun (WGS) entry which is preliminary data.</text>
</comment>
<comment type="similarity">
    <text evidence="1">Belongs to the universal stress protein A family.</text>
</comment>
<dbReference type="Proteomes" id="UP001500967">
    <property type="component" value="Unassembled WGS sequence"/>
</dbReference>
<dbReference type="SUPFAM" id="SSF52402">
    <property type="entry name" value="Adenine nucleotide alpha hydrolases-like"/>
    <property type="match status" value="1"/>
</dbReference>
<keyword evidence="4" id="KW-1185">Reference proteome</keyword>
<feature type="domain" description="UspA" evidence="2">
    <location>
        <begin position="9"/>
        <end position="143"/>
    </location>
</feature>
<dbReference type="EMBL" id="BAAAGX010000003">
    <property type="protein sequence ID" value="GAA0222416.1"/>
    <property type="molecule type" value="Genomic_DNA"/>
</dbReference>
<evidence type="ECO:0000259" key="2">
    <source>
        <dbReference type="Pfam" id="PF00582"/>
    </source>
</evidence>
<dbReference type="CDD" id="cd23659">
    <property type="entry name" value="USP_At3g01520-like"/>
    <property type="match status" value="1"/>
</dbReference>
<reference evidence="3 4" key="1">
    <citation type="journal article" date="2019" name="Int. J. Syst. Evol. Microbiol.">
        <title>The Global Catalogue of Microorganisms (GCM) 10K type strain sequencing project: providing services to taxonomists for standard genome sequencing and annotation.</title>
        <authorList>
            <consortium name="The Broad Institute Genomics Platform"/>
            <consortium name="The Broad Institute Genome Sequencing Center for Infectious Disease"/>
            <person name="Wu L."/>
            <person name="Ma J."/>
        </authorList>
    </citation>
    <scope>NUCLEOTIDE SEQUENCE [LARGE SCALE GENOMIC DNA]</scope>
    <source>
        <strain evidence="3 4">JCM 10425</strain>
    </source>
</reference>
<evidence type="ECO:0000313" key="3">
    <source>
        <dbReference type="EMBL" id="GAA0222416.1"/>
    </source>
</evidence>
<accession>A0ABN0TIC9</accession>
<sequence>MSRAGAEADRIVVGVDGSDASEHALRWALDQARVTGATIDAVIAWQPVVVFGYLPPPGDFDVEGAARSVLGGTVAQVVADGESPPVRQHVVEGAASRVLVDAANGATLLVVGNRGHGGLTEALLGSVGQHCVHHATCPVVVVRPSA</sequence>
<dbReference type="RefSeq" id="WP_344647023.1">
    <property type="nucleotide sequence ID" value="NZ_BAAAGX010000003.1"/>
</dbReference>
<dbReference type="InterPro" id="IPR014729">
    <property type="entry name" value="Rossmann-like_a/b/a_fold"/>
</dbReference>